<evidence type="ECO:0000313" key="2">
    <source>
        <dbReference type="Proteomes" id="UP000199341"/>
    </source>
</evidence>
<reference evidence="1 2" key="1">
    <citation type="submission" date="2016-10" db="EMBL/GenBank/DDBJ databases">
        <authorList>
            <person name="de Groot N.N."/>
        </authorList>
    </citation>
    <scope>NUCLEOTIDE SEQUENCE [LARGE SCALE GENOMIC DNA]</scope>
    <source>
        <strain evidence="1 2">CGMCC 4.2022</strain>
    </source>
</reference>
<sequence length="121" mass="13163">MATRNPNNLPTCASVTHLPPLLAVAARYLAPVQEDDFPEERGLRCALGAHGEGEHQALVRELDGSDNSSAWVAWRGDWGRPGELVIRTRCRARGDRGGCGLYQRHPGDHAFGPVRTAVTPK</sequence>
<dbReference type="Proteomes" id="UP000199341">
    <property type="component" value="Unassembled WGS sequence"/>
</dbReference>
<name>A0A1H0NUG0_9ACTN</name>
<gene>
    <name evidence="1" type="ORF">SAMN05216259_114190</name>
</gene>
<protein>
    <submittedName>
        <fullName evidence="1">Uncharacterized protein</fullName>
    </submittedName>
</protein>
<dbReference type="EMBL" id="FNIE01000014">
    <property type="protein sequence ID" value="SDO96166.1"/>
    <property type="molecule type" value="Genomic_DNA"/>
</dbReference>
<keyword evidence="2" id="KW-1185">Reference proteome</keyword>
<dbReference type="AlphaFoldDB" id="A0A1H0NUG0"/>
<accession>A0A1H0NUG0</accession>
<evidence type="ECO:0000313" key="1">
    <source>
        <dbReference type="EMBL" id="SDO96166.1"/>
    </source>
</evidence>
<proteinExistence type="predicted"/>
<organism evidence="1 2">
    <name type="scientific">Actinacidiphila guanduensis</name>
    <dbReference type="NCBI Taxonomy" id="310781"/>
    <lineage>
        <taxon>Bacteria</taxon>
        <taxon>Bacillati</taxon>
        <taxon>Actinomycetota</taxon>
        <taxon>Actinomycetes</taxon>
        <taxon>Kitasatosporales</taxon>
        <taxon>Streptomycetaceae</taxon>
        <taxon>Actinacidiphila</taxon>
    </lineage>
</organism>